<keyword evidence="1" id="KW-0812">Transmembrane</keyword>
<reference evidence="3 4" key="1">
    <citation type="submission" date="2017-06" db="EMBL/GenBank/DDBJ databases">
        <authorList>
            <person name="Kim H.J."/>
            <person name="Triplett B.A."/>
        </authorList>
    </citation>
    <scope>NUCLEOTIDE SEQUENCE [LARGE SCALE GENOMIC DNA]</scope>
    <source>
        <strain evidence="3 4">DSM 25597</strain>
    </source>
</reference>
<gene>
    <name evidence="3" type="ORF">SAMN06265376_11217</name>
</gene>
<feature type="transmembrane region" description="Helical" evidence="1">
    <location>
        <begin position="33"/>
        <end position="52"/>
    </location>
</feature>
<accession>A0A239DTA3</accession>
<feature type="transmembrane region" description="Helical" evidence="1">
    <location>
        <begin position="7"/>
        <end position="27"/>
    </location>
</feature>
<dbReference type="EMBL" id="FZNY01000012">
    <property type="protein sequence ID" value="SNS34794.1"/>
    <property type="molecule type" value="Genomic_DNA"/>
</dbReference>
<dbReference type="RefSeq" id="WP_188476235.1">
    <property type="nucleotide sequence ID" value="NZ_BMEP01000011.1"/>
</dbReference>
<name>A0A239DTA3_9FLAO</name>
<dbReference type="Pfam" id="PF11127">
    <property type="entry name" value="YgaP-like_TM"/>
    <property type="match status" value="1"/>
</dbReference>
<proteinExistence type="predicted"/>
<evidence type="ECO:0000313" key="4">
    <source>
        <dbReference type="Proteomes" id="UP000198379"/>
    </source>
</evidence>
<protein>
    <recommendedName>
        <fullName evidence="2">Inner membrane protein YgaP-like transmembrane domain-containing protein</fullName>
    </recommendedName>
</protein>
<keyword evidence="1" id="KW-1133">Transmembrane helix</keyword>
<evidence type="ECO:0000259" key="2">
    <source>
        <dbReference type="Pfam" id="PF11127"/>
    </source>
</evidence>
<evidence type="ECO:0000313" key="3">
    <source>
        <dbReference type="EMBL" id="SNS34794.1"/>
    </source>
</evidence>
<organism evidence="3 4">
    <name type="scientific">Dokdonia pacifica</name>
    <dbReference type="NCBI Taxonomy" id="1627892"/>
    <lineage>
        <taxon>Bacteria</taxon>
        <taxon>Pseudomonadati</taxon>
        <taxon>Bacteroidota</taxon>
        <taxon>Flavobacteriia</taxon>
        <taxon>Flavobacteriales</taxon>
        <taxon>Flavobacteriaceae</taxon>
        <taxon>Dokdonia</taxon>
    </lineage>
</organism>
<dbReference type="AlphaFoldDB" id="A0A239DTA3"/>
<dbReference type="InterPro" id="IPR021309">
    <property type="entry name" value="YgaP-like_TM"/>
</dbReference>
<keyword evidence="4" id="KW-1185">Reference proteome</keyword>
<keyword evidence="1" id="KW-0472">Membrane</keyword>
<feature type="domain" description="Inner membrane protein YgaP-like transmembrane" evidence="2">
    <location>
        <begin position="1"/>
        <end position="57"/>
    </location>
</feature>
<dbReference type="Proteomes" id="UP000198379">
    <property type="component" value="Unassembled WGS sequence"/>
</dbReference>
<evidence type="ECO:0000256" key="1">
    <source>
        <dbReference type="SAM" id="Phobius"/>
    </source>
</evidence>
<sequence>MNTMDRVARFIVAIALLSVVIFGPLWNFLGFCLIILSGLFLVASFSGFCPFYKSIDVDFNKSDEYFK</sequence>